<evidence type="ECO:0000259" key="3">
    <source>
        <dbReference type="Pfam" id="PF13505"/>
    </source>
</evidence>
<evidence type="ECO:0000256" key="2">
    <source>
        <dbReference type="SAM" id="SignalP"/>
    </source>
</evidence>
<dbReference type="Proteomes" id="UP000199759">
    <property type="component" value="Unassembled WGS sequence"/>
</dbReference>
<dbReference type="SUPFAM" id="SSF56925">
    <property type="entry name" value="OMPA-like"/>
    <property type="match status" value="1"/>
</dbReference>
<dbReference type="EMBL" id="FNHG01000002">
    <property type="protein sequence ID" value="SDL84270.1"/>
    <property type="molecule type" value="Genomic_DNA"/>
</dbReference>
<evidence type="ECO:0000256" key="1">
    <source>
        <dbReference type="ARBA" id="ARBA00022729"/>
    </source>
</evidence>
<sequence length="174" mass="18421">MMRSIIAASLSALAIGSIAQAQDASYTLGAGYERFSGDGVDLDSVVLRGRYDFNQYFGVEGQANIGVGDDSVTELGITADVSLDYAVGVFGVIRPFSNEHGNVFLRAGYTNTQIDASVAGFSASADSDAWAYGIGGEYLFDSRNGVRLDYTNFDYDGGGSSDVYGISYVRRFGG</sequence>
<dbReference type="Pfam" id="PF13505">
    <property type="entry name" value="OMP_b-brl"/>
    <property type="match status" value="1"/>
</dbReference>
<dbReference type="InterPro" id="IPR011250">
    <property type="entry name" value="OMP/PagP_B-barrel"/>
</dbReference>
<feature type="domain" description="Outer membrane protein beta-barrel" evidence="3">
    <location>
        <begin position="6"/>
        <end position="172"/>
    </location>
</feature>
<dbReference type="RefSeq" id="WP_176780229.1">
    <property type="nucleotide sequence ID" value="NZ_FNHG01000002.1"/>
</dbReference>
<gene>
    <name evidence="4" type="ORF">SAMN04488568_102303</name>
</gene>
<dbReference type="Gene3D" id="2.40.160.20">
    <property type="match status" value="1"/>
</dbReference>
<feature type="signal peptide" evidence="2">
    <location>
        <begin position="1"/>
        <end position="21"/>
    </location>
</feature>
<evidence type="ECO:0000313" key="5">
    <source>
        <dbReference type="Proteomes" id="UP000199759"/>
    </source>
</evidence>
<dbReference type="STRING" id="144026.SAMN04488568_102303"/>
<dbReference type="AlphaFoldDB" id="A0A1G9NCQ4"/>
<feature type="chain" id="PRO_5011603663" evidence="2">
    <location>
        <begin position="22"/>
        <end position="174"/>
    </location>
</feature>
<reference evidence="4 5" key="1">
    <citation type="submission" date="2016-10" db="EMBL/GenBank/DDBJ databases">
        <authorList>
            <person name="de Groot N.N."/>
        </authorList>
    </citation>
    <scope>NUCLEOTIDE SEQUENCE [LARGE SCALE GENOMIC DNA]</scope>
    <source>
        <strain evidence="4 5">DSM 16077</strain>
    </source>
</reference>
<organism evidence="4 5">
    <name type="scientific">Maricaulis salignorans</name>
    <dbReference type="NCBI Taxonomy" id="144026"/>
    <lineage>
        <taxon>Bacteria</taxon>
        <taxon>Pseudomonadati</taxon>
        <taxon>Pseudomonadota</taxon>
        <taxon>Alphaproteobacteria</taxon>
        <taxon>Maricaulales</taxon>
        <taxon>Maricaulaceae</taxon>
        <taxon>Maricaulis</taxon>
    </lineage>
</organism>
<proteinExistence type="predicted"/>
<accession>A0A1G9NCQ4</accession>
<keyword evidence="1 2" id="KW-0732">Signal</keyword>
<keyword evidence="5" id="KW-1185">Reference proteome</keyword>
<name>A0A1G9NCQ4_9PROT</name>
<dbReference type="InterPro" id="IPR027385">
    <property type="entry name" value="Beta-barrel_OMP"/>
</dbReference>
<evidence type="ECO:0000313" key="4">
    <source>
        <dbReference type="EMBL" id="SDL84270.1"/>
    </source>
</evidence>
<protein>
    <submittedName>
        <fullName evidence="4">Outer membrane protein beta-barrel domain-containing protein</fullName>
    </submittedName>
</protein>